<keyword evidence="2" id="KW-1185">Reference proteome</keyword>
<accession>A0A9W8DY12</accession>
<dbReference type="AlphaFoldDB" id="A0A9W8DY12"/>
<dbReference type="Proteomes" id="UP001150569">
    <property type="component" value="Unassembled WGS sequence"/>
</dbReference>
<gene>
    <name evidence="1" type="ORF">IWQ60_006374</name>
</gene>
<evidence type="ECO:0000313" key="1">
    <source>
        <dbReference type="EMBL" id="KAJ1922662.1"/>
    </source>
</evidence>
<proteinExistence type="predicted"/>
<evidence type="ECO:0000313" key="2">
    <source>
        <dbReference type="Proteomes" id="UP001150569"/>
    </source>
</evidence>
<name>A0A9W8DY12_9FUNG</name>
<protein>
    <submittedName>
        <fullName evidence="1">Uncharacterized protein</fullName>
    </submittedName>
</protein>
<comment type="caution">
    <text evidence="1">The sequence shown here is derived from an EMBL/GenBank/DDBJ whole genome shotgun (WGS) entry which is preliminary data.</text>
</comment>
<reference evidence="1" key="1">
    <citation type="submission" date="2022-07" db="EMBL/GenBank/DDBJ databases">
        <title>Phylogenomic reconstructions and comparative analyses of Kickxellomycotina fungi.</title>
        <authorList>
            <person name="Reynolds N.K."/>
            <person name="Stajich J.E."/>
            <person name="Barry K."/>
            <person name="Grigoriev I.V."/>
            <person name="Crous P."/>
            <person name="Smith M.E."/>
        </authorList>
    </citation>
    <scope>NUCLEOTIDE SEQUENCE</scope>
    <source>
        <strain evidence="1">RSA 861</strain>
    </source>
</reference>
<sequence length="408" mass="46817">MRSTEIRKELESHEKDIASRTEPWFKEWISHESPPDYVGRTRNEIAHDNLAWPRNNVVVGENNERRQQRLIDQEYQMLRNTYLDEEENVEGITIVGNEDVAAYSSGVERQFDDDDASFKAFLPGAIRDFRPELLKINKAAKPIKFDDVLNPKSRADLALRFPQALLLGNIRYLDHLQQTLLGKLGDYGVMDILHQSSGIPTNHLQFMETIISSVRNEDDEDDEDDNINVIDSATTGAQAPSLAQVTSMMQDNVYRRTFRATGKLYKKEVEKVFRHSVVVAFSALGMLDHLDAYIATRELGGTLYSFRDDERRIAILVADRLKQPDHVNKIQSWYEDLSDAEACYLKGSGLYLGWEPRTDTLKDLVQRCDESKPAREFENDLPVYIGADDKLYFLTYDSKVLTEPTTLQ</sequence>
<organism evidence="1 2">
    <name type="scientific">Tieghemiomyces parasiticus</name>
    <dbReference type="NCBI Taxonomy" id="78921"/>
    <lineage>
        <taxon>Eukaryota</taxon>
        <taxon>Fungi</taxon>
        <taxon>Fungi incertae sedis</taxon>
        <taxon>Zoopagomycota</taxon>
        <taxon>Kickxellomycotina</taxon>
        <taxon>Dimargaritomycetes</taxon>
        <taxon>Dimargaritales</taxon>
        <taxon>Dimargaritaceae</taxon>
        <taxon>Tieghemiomyces</taxon>
    </lineage>
</organism>
<dbReference type="EMBL" id="JANBPT010000381">
    <property type="protein sequence ID" value="KAJ1922662.1"/>
    <property type="molecule type" value="Genomic_DNA"/>
</dbReference>